<protein>
    <submittedName>
        <fullName evidence="1">Uncharacterized protein</fullName>
    </submittedName>
</protein>
<comment type="caution">
    <text evidence="1">The sequence shown here is derived from an EMBL/GenBank/DDBJ whole genome shotgun (WGS) entry which is preliminary data.</text>
</comment>
<gene>
    <name evidence="1" type="ORF">APZ42_019378</name>
</gene>
<dbReference type="AlphaFoldDB" id="A0A164YD25"/>
<proteinExistence type="predicted"/>
<sequence>MDFEVLYIWYYVLYDIFAKPLIDVVLKKFPWKEVLAGSFIDRLCYAVIGSAV</sequence>
<dbReference type="EMBL" id="LRGB01000925">
    <property type="protein sequence ID" value="KZS15137.1"/>
    <property type="molecule type" value="Genomic_DNA"/>
</dbReference>
<dbReference type="Proteomes" id="UP000076858">
    <property type="component" value="Unassembled WGS sequence"/>
</dbReference>
<evidence type="ECO:0000313" key="1">
    <source>
        <dbReference type="EMBL" id="KZS15137.1"/>
    </source>
</evidence>
<name>A0A164YD25_9CRUS</name>
<organism evidence="1 2">
    <name type="scientific">Daphnia magna</name>
    <dbReference type="NCBI Taxonomy" id="35525"/>
    <lineage>
        <taxon>Eukaryota</taxon>
        <taxon>Metazoa</taxon>
        <taxon>Ecdysozoa</taxon>
        <taxon>Arthropoda</taxon>
        <taxon>Crustacea</taxon>
        <taxon>Branchiopoda</taxon>
        <taxon>Diplostraca</taxon>
        <taxon>Cladocera</taxon>
        <taxon>Anomopoda</taxon>
        <taxon>Daphniidae</taxon>
        <taxon>Daphnia</taxon>
    </lineage>
</organism>
<reference evidence="1 2" key="1">
    <citation type="submission" date="2016-03" db="EMBL/GenBank/DDBJ databases">
        <title>EvidentialGene: Evidence-directed Construction of Genes on Genomes.</title>
        <authorList>
            <person name="Gilbert D.G."/>
            <person name="Choi J.-H."/>
            <person name="Mockaitis K."/>
            <person name="Colbourne J."/>
            <person name="Pfrender M."/>
        </authorList>
    </citation>
    <scope>NUCLEOTIDE SEQUENCE [LARGE SCALE GENOMIC DNA]</scope>
    <source>
        <strain evidence="1 2">Xinb3</strain>
        <tissue evidence="1">Complete organism</tissue>
    </source>
</reference>
<accession>A0A164YD25</accession>
<keyword evidence="2" id="KW-1185">Reference proteome</keyword>
<evidence type="ECO:0000313" key="2">
    <source>
        <dbReference type="Proteomes" id="UP000076858"/>
    </source>
</evidence>